<dbReference type="Gene3D" id="2.40.50.100">
    <property type="match status" value="1"/>
</dbReference>
<evidence type="ECO:0000256" key="1">
    <source>
        <dbReference type="ARBA" id="ARBA00009477"/>
    </source>
</evidence>
<feature type="domain" description="CusB-like beta-barrel" evidence="6">
    <location>
        <begin position="256"/>
        <end position="330"/>
    </location>
</feature>
<dbReference type="GO" id="GO:0016020">
    <property type="term" value="C:membrane"/>
    <property type="evidence" value="ECO:0007669"/>
    <property type="project" value="InterPro"/>
</dbReference>
<name>A0A2H9UIB1_9GAMM</name>
<dbReference type="Pfam" id="PF25973">
    <property type="entry name" value="BSH_CzcB"/>
    <property type="match status" value="1"/>
</dbReference>
<protein>
    <submittedName>
        <fullName evidence="9">Efflux transporter periplasmic adaptor subunit</fullName>
    </submittedName>
</protein>
<accession>A0A2H9UIB1</accession>
<feature type="region of interest" description="Disordered" evidence="3">
    <location>
        <begin position="44"/>
        <end position="71"/>
    </location>
</feature>
<dbReference type="InterPro" id="IPR058649">
    <property type="entry name" value="CzcB_C"/>
</dbReference>
<proteinExistence type="inferred from homology"/>
<feature type="domain" description="CzcB-like barrel-sandwich hybrid" evidence="7">
    <location>
        <begin position="113"/>
        <end position="251"/>
    </location>
</feature>
<evidence type="ECO:0000259" key="6">
    <source>
        <dbReference type="Pfam" id="PF25954"/>
    </source>
</evidence>
<evidence type="ECO:0000259" key="5">
    <source>
        <dbReference type="Pfam" id="PF25893"/>
    </source>
</evidence>
<evidence type="ECO:0000256" key="4">
    <source>
        <dbReference type="SAM" id="Phobius"/>
    </source>
</evidence>
<evidence type="ECO:0000256" key="3">
    <source>
        <dbReference type="SAM" id="MobiDB-lite"/>
    </source>
</evidence>
<evidence type="ECO:0000313" key="9">
    <source>
        <dbReference type="EMBL" id="PJI31442.1"/>
    </source>
</evidence>
<comment type="similarity">
    <text evidence="1">Belongs to the membrane fusion protein (MFP) (TC 8.A.1) family.</text>
</comment>
<feature type="domain" description="CzcB-like C-terminal circularly permuted SH3-like" evidence="8">
    <location>
        <begin position="338"/>
        <end position="404"/>
    </location>
</feature>
<dbReference type="GO" id="GO:0060003">
    <property type="term" value="P:copper ion export"/>
    <property type="evidence" value="ECO:0007669"/>
    <property type="project" value="TreeGrafter"/>
</dbReference>
<dbReference type="InterPro" id="IPR058648">
    <property type="entry name" value="HH_CzcB-like"/>
</dbReference>
<dbReference type="EMBL" id="PGOZ01000025">
    <property type="protein sequence ID" value="PJI31442.1"/>
    <property type="molecule type" value="Genomic_DNA"/>
</dbReference>
<dbReference type="Gene3D" id="2.40.420.20">
    <property type="match status" value="1"/>
</dbReference>
<gene>
    <name evidence="9" type="ORF">CU320_14105</name>
</gene>
<keyword evidence="4" id="KW-1133">Transmembrane helix</keyword>
<reference evidence="9 10" key="1">
    <citation type="submission" date="2017-11" db="EMBL/GenBank/DDBJ databases">
        <authorList>
            <person name="Han C.G."/>
        </authorList>
    </citation>
    <scope>NUCLEOTIDE SEQUENCE [LARGE SCALE GENOMIC DNA]</scope>
    <source>
        <strain evidence="9 10">ANC 5347</strain>
    </source>
</reference>
<dbReference type="PANTHER" id="PTHR30097:SF4">
    <property type="entry name" value="SLR6042 PROTEIN"/>
    <property type="match status" value="1"/>
</dbReference>
<dbReference type="GO" id="GO:0046914">
    <property type="term" value="F:transition metal ion binding"/>
    <property type="evidence" value="ECO:0007669"/>
    <property type="project" value="TreeGrafter"/>
</dbReference>
<keyword evidence="2" id="KW-0813">Transport</keyword>
<keyword evidence="4" id="KW-0472">Membrane</keyword>
<dbReference type="Gene3D" id="2.40.30.170">
    <property type="match status" value="1"/>
</dbReference>
<dbReference type="GO" id="GO:0015679">
    <property type="term" value="P:plasma membrane copper ion transport"/>
    <property type="evidence" value="ECO:0007669"/>
    <property type="project" value="TreeGrafter"/>
</dbReference>
<reference evidence="9 10" key="2">
    <citation type="submission" date="2017-12" db="EMBL/GenBank/DDBJ databases">
        <title>Revising the taxonomy of the Acinetobacter lwoffii group: the description of Acinetobacter pseudolwoffii sp. nov. and emended description of Acinetobacter lwoffii.</title>
        <authorList>
            <person name="Nemec A."/>
        </authorList>
    </citation>
    <scope>NUCLEOTIDE SEQUENCE [LARGE SCALE GENOMIC DNA]</scope>
    <source>
        <strain evidence="9 10">ANC 5347</strain>
    </source>
</reference>
<dbReference type="Proteomes" id="UP000242351">
    <property type="component" value="Unassembled WGS sequence"/>
</dbReference>
<sequence length="416" mass="46302">MVRENNVKKYQFGKISQLILISVLICLTALISVWIWLGNQNGKNDEHGHDSEAEQHDDHAKESKEDQHSEEGEIELTAQQMVEHGLKVETVTQGEVNSFVILPGKLVVNTDQQAHISPNFSGHVEQVNVALGQYVERGQTLAVLSIPELIDQQANLSIAQSSLRLAQQEYQREQQLWSQGISAKQDLQRAENTYRQAQITVQSQQARLHALGSTGQNGRFVIRAPIPGMISQKDIVVGENVQLADQLFVIENLKDLWLEFNLPNTSNIHLQAGQILNFKTNGSDQNYQAKVQTLNSQADLQTGRLQVRAKVTTQADVLRPNVLVNVFVTDAQAKTALRVQKKALQQVEGKPVVFVIESEEKGLVHLKAQLIEVGVSSQDGQWLEVISGLTEGQKYIADGSFLLKSELEKDEAGHEH</sequence>
<dbReference type="Gene3D" id="1.10.287.470">
    <property type="entry name" value="Helix hairpin bin"/>
    <property type="match status" value="1"/>
</dbReference>
<organism evidence="9 10">
    <name type="scientific">Acinetobacter pseudolwoffii</name>
    <dbReference type="NCBI Taxonomy" id="2053287"/>
    <lineage>
        <taxon>Bacteria</taxon>
        <taxon>Pseudomonadati</taxon>
        <taxon>Pseudomonadota</taxon>
        <taxon>Gammaproteobacteria</taxon>
        <taxon>Moraxellales</taxon>
        <taxon>Moraxellaceae</taxon>
        <taxon>Acinetobacter</taxon>
    </lineage>
</organism>
<evidence type="ECO:0000313" key="10">
    <source>
        <dbReference type="Proteomes" id="UP000242351"/>
    </source>
</evidence>
<feature type="transmembrane region" description="Helical" evidence="4">
    <location>
        <begin position="18"/>
        <end position="37"/>
    </location>
</feature>
<evidence type="ECO:0000256" key="2">
    <source>
        <dbReference type="ARBA" id="ARBA00022448"/>
    </source>
</evidence>
<evidence type="ECO:0000259" key="7">
    <source>
        <dbReference type="Pfam" id="PF25973"/>
    </source>
</evidence>
<dbReference type="SUPFAM" id="SSF111369">
    <property type="entry name" value="HlyD-like secretion proteins"/>
    <property type="match status" value="1"/>
</dbReference>
<feature type="domain" description="CzcB-like alpha-helical hairpin" evidence="5">
    <location>
        <begin position="151"/>
        <end position="210"/>
    </location>
</feature>
<dbReference type="GO" id="GO:0022857">
    <property type="term" value="F:transmembrane transporter activity"/>
    <property type="evidence" value="ECO:0007669"/>
    <property type="project" value="InterPro"/>
</dbReference>
<evidence type="ECO:0000259" key="8">
    <source>
        <dbReference type="Pfam" id="PF25975"/>
    </source>
</evidence>
<dbReference type="NCBIfam" id="TIGR01730">
    <property type="entry name" value="RND_mfp"/>
    <property type="match status" value="1"/>
</dbReference>
<dbReference type="Pfam" id="PF25975">
    <property type="entry name" value="CzcB_C"/>
    <property type="match status" value="1"/>
</dbReference>
<dbReference type="Pfam" id="PF25893">
    <property type="entry name" value="HH_CzcB"/>
    <property type="match status" value="1"/>
</dbReference>
<keyword evidence="4" id="KW-0812">Transmembrane</keyword>
<dbReference type="AlphaFoldDB" id="A0A2H9UIB1"/>
<dbReference type="GO" id="GO:0030288">
    <property type="term" value="C:outer membrane-bounded periplasmic space"/>
    <property type="evidence" value="ECO:0007669"/>
    <property type="project" value="TreeGrafter"/>
</dbReference>
<dbReference type="InterPro" id="IPR058647">
    <property type="entry name" value="BSH_CzcB-like"/>
</dbReference>
<dbReference type="InterPro" id="IPR006143">
    <property type="entry name" value="RND_pump_MFP"/>
</dbReference>
<comment type="caution">
    <text evidence="9">The sequence shown here is derived from an EMBL/GenBank/DDBJ whole genome shotgun (WGS) entry which is preliminary data.</text>
</comment>
<dbReference type="PANTHER" id="PTHR30097">
    <property type="entry name" value="CATION EFFLUX SYSTEM PROTEIN CUSB"/>
    <property type="match status" value="1"/>
</dbReference>
<dbReference type="InterPro" id="IPR058792">
    <property type="entry name" value="Beta-barrel_RND_2"/>
</dbReference>
<dbReference type="Pfam" id="PF25954">
    <property type="entry name" value="Beta-barrel_RND_2"/>
    <property type="match status" value="1"/>
</dbReference>
<dbReference type="InterPro" id="IPR051909">
    <property type="entry name" value="MFP_Cation_Efflux"/>
</dbReference>